<dbReference type="EMBL" id="BGPR01035479">
    <property type="protein sequence ID" value="GBO10332.1"/>
    <property type="molecule type" value="Genomic_DNA"/>
</dbReference>
<sequence>MTELLFFHAYHAHIALHGGHNQMIKNPTGVGIKDDNTRWPGYPGRGEIAYTIDKSLGKFYELDNNKRIYLSY</sequence>
<accession>A0A4Y2UCH1</accession>
<dbReference type="AlphaFoldDB" id="A0A4Y2UCH1"/>
<name>A0A4Y2UCH1_ARAVE</name>
<reference evidence="1 2" key="1">
    <citation type="journal article" date="2019" name="Sci. Rep.">
        <title>Orb-weaving spider Araneus ventricosus genome elucidates the spidroin gene catalogue.</title>
        <authorList>
            <person name="Kono N."/>
            <person name="Nakamura H."/>
            <person name="Ohtoshi R."/>
            <person name="Moran D.A.P."/>
            <person name="Shinohara A."/>
            <person name="Yoshida Y."/>
            <person name="Fujiwara M."/>
            <person name="Mori M."/>
            <person name="Tomita M."/>
            <person name="Arakawa K."/>
        </authorList>
    </citation>
    <scope>NUCLEOTIDE SEQUENCE [LARGE SCALE GENOMIC DNA]</scope>
</reference>
<organism evidence="1 2">
    <name type="scientific">Araneus ventricosus</name>
    <name type="common">Orbweaver spider</name>
    <name type="synonym">Epeira ventricosa</name>
    <dbReference type="NCBI Taxonomy" id="182803"/>
    <lineage>
        <taxon>Eukaryota</taxon>
        <taxon>Metazoa</taxon>
        <taxon>Ecdysozoa</taxon>
        <taxon>Arthropoda</taxon>
        <taxon>Chelicerata</taxon>
        <taxon>Arachnida</taxon>
        <taxon>Araneae</taxon>
        <taxon>Araneomorphae</taxon>
        <taxon>Entelegynae</taxon>
        <taxon>Araneoidea</taxon>
        <taxon>Araneidae</taxon>
        <taxon>Araneus</taxon>
    </lineage>
</organism>
<evidence type="ECO:0000313" key="1">
    <source>
        <dbReference type="EMBL" id="GBO10332.1"/>
    </source>
</evidence>
<dbReference type="OrthoDB" id="10423234at2759"/>
<protein>
    <submittedName>
        <fullName evidence="1">Uncharacterized protein</fullName>
    </submittedName>
</protein>
<comment type="caution">
    <text evidence="1">The sequence shown here is derived from an EMBL/GenBank/DDBJ whole genome shotgun (WGS) entry which is preliminary data.</text>
</comment>
<keyword evidence="2" id="KW-1185">Reference proteome</keyword>
<proteinExistence type="predicted"/>
<evidence type="ECO:0000313" key="2">
    <source>
        <dbReference type="Proteomes" id="UP000499080"/>
    </source>
</evidence>
<dbReference type="Proteomes" id="UP000499080">
    <property type="component" value="Unassembled WGS sequence"/>
</dbReference>
<gene>
    <name evidence="1" type="ORF">AVEN_200880_1</name>
</gene>